<dbReference type="PANTHER" id="PTHR37953">
    <property type="entry name" value="UPF0127 PROTEIN MJ1496"/>
    <property type="match status" value="1"/>
</dbReference>
<dbReference type="OrthoDB" id="9808290at2"/>
<feature type="signal peptide" evidence="1">
    <location>
        <begin position="1"/>
        <end position="21"/>
    </location>
</feature>
<dbReference type="PANTHER" id="PTHR37953:SF1">
    <property type="entry name" value="UPF0127 PROTEIN MJ1496"/>
    <property type="match status" value="1"/>
</dbReference>
<dbReference type="eggNOG" id="COG1430">
    <property type="taxonomic scope" value="Bacteria"/>
</dbReference>
<dbReference type="InterPro" id="IPR038695">
    <property type="entry name" value="Saro_0823-like_sf"/>
</dbReference>
<comment type="caution">
    <text evidence="2">The sequence shown here is derived from an EMBL/GenBank/DDBJ whole genome shotgun (WGS) entry which is preliminary data.</text>
</comment>
<gene>
    <name evidence="2" type="ORF">BV98_001716</name>
</gene>
<proteinExistence type="predicted"/>
<dbReference type="Gene3D" id="2.60.120.1140">
    <property type="entry name" value="Protein of unknown function DUF192"/>
    <property type="match status" value="1"/>
</dbReference>
<organism evidence="2 3">
    <name type="scientific">Sphingobium herbicidovorans (strain ATCC 700291 / DSM 11019 / CCUG 56400 / KCTC 2939 / LMG 18315 / NBRC 16415 / MH)</name>
    <name type="common">Sphingomonas herbicidovorans</name>
    <dbReference type="NCBI Taxonomy" id="1219045"/>
    <lineage>
        <taxon>Bacteria</taxon>
        <taxon>Pseudomonadati</taxon>
        <taxon>Pseudomonadota</taxon>
        <taxon>Alphaproteobacteria</taxon>
        <taxon>Sphingomonadales</taxon>
        <taxon>Sphingomonadaceae</taxon>
        <taxon>Sphingobium</taxon>
    </lineage>
</organism>
<dbReference type="EMBL" id="JFZA02000012">
    <property type="protein sequence ID" value="KFG90512.1"/>
    <property type="molecule type" value="Genomic_DNA"/>
</dbReference>
<keyword evidence="1" id="KW-0732">Signal</keyword>
<dbReference type="AlphaFoldDB" id="A0A086PAU4"/>
<evidence type="ECO:0000313" key="2">
    <source>
        <dbReference type="EMBL" id="KFG90512.1"/>
    </source>
</evidence>
<reference evidence="2" key="1">
    <citation type="submission" date="2014-08" db="EMBL/GenBank/DDBJ databases">
        <title>Draft genome sequences of Sphingobium herbicidovorans.</title>
        <authorList>
            <person name="Gan H.M."/>
            <person name="Gan H.Y."/>
            <person name="Savka M.A."/>
        </authorList>
    </citation>
    <scope>NUCLEOTIDE SEQUENCE [LARGE SCALE GENOMIC DNA]</scope>
    <source>
        <strain evidence="2">NBRC 16415</strain>
    </source>
</reference>
<dbReference type="STRING" id="76947.GCA_002080435_01271"/>
<accession>A0A086PAU4</accession>
<dbReference type="InterPro" id="IPR003795">
    <property type="entry name" value="DUF192"/>
</dbReference>
<dbReference type="PATRIC" id="fig|1219045.3.peg.1753"/>
<sequence>MRIIPTLFLALLAACSQTAPTSEKAPAATTQPSAALPLMIQGAKGTHRFTVETALTADEQAQGLMFRKSLDADGGMLFPMNPPRIASFWMKNTVIPLDMLFIRTDGSIAFIAANTEPYSREPVSAGVPVIAVLELRGGRAAELGIAEGDRVSWGRCADPAGKSRPGVDFCPTQAR</sequence>
<dbReference type="PROSITE" id="PS51257">
    <property type="entry name" value="PROKAR_LIPOPROTEIN"/>
    <property type="match status" value="1"/>
</dbReference>
<keyword evidence="3" id="KW-1185">Reference proteome</keyword>
<dbReference type="Proteomes" id="UP000024284">
    <property type="component" value="Unassembled WGS sequence"/>
</dbReference>
<dbReference type="Pfam" id="PF02643">
    <property type="entry name" value="DUF192"/>
    <property type="match status" value="1"/>
</dbReference>
<protein>
    <submittedName>
        <fullName evidence="2">Exported protein</fullName>
    </submittedName>
</protein>
<evidence type="ECO:0000313" key="3">
    <source>
        <dbReference type="Proteomes" id="UP000024284"/>
    </source>
</evidence>
<evidence type="ECO:0000256" key="1">
    <source>
        <dbReference type="SAM" id="SignalP"/>
    </source>
</evidence>
<dbReference type="RefSeq" id="WP_037464689.1">
    <property type="nucleotide sequence ID" value="NZ_BCZD01000005.1"/>
</dbReference>
<name>A0A086PAU4_SPHHM</name>
<feature type="chain" id="PRO_5001813090" evidence="1">
    <location>
        <begin position="22"/>
        <end position="175"/>
    </location>
</feature>